<accession>A0A7M7NEJ9</accession>
<dbReference type="GeneID" id="105445090"/>
<evidence type="ECO:0000256" key="1">
    <source>
        <dbReference type="ARBA" id="ARBA00023157"/>
    </source>
</evidence>
<keyword evidence="2" id="KW-1133">Transmembrane helix</keyword>
<feature type="domain" description="Saposin B-type" evidence="3">
    <location>
        <begin position="139"/>
        <end position="220"/>
    </location>
</feature>
<dbReference type="OrthoDB" id="10629193at2759"/>
<keyword evidence="2" id="KW-0812">Transmembrane</keyword>
<organism evidence="4 5">
    <name type="scientific">Strongylocentrotus purpuratus</name>
    <name type="common">Purple sea urchin</name>
    <dbReference type="NCBI Taxonomy" id="7668"/>
    <lineage>
        <taxon>Eukaryota</taxon>
        <taxon>Metazoa</taxon>
        <taxon>Echinodermata</taxon>
        <taxon>Eleutherozoa</taxon>
        <taxon>Echinozoa</taxon>
        <taxon>Echinoidea</taxon>
        <taxon>Euechinoidea</taxon>
        <taxon>Echinacea</taxon>
        <taxon>Camarodonta</taxon>
        <taxon>Echinidea</taxon>
        <taxon>Strongylocentrotidae</taxon>
        <taxon>Strongylocentrotus</taxon>
    </lineage>
</organism>
<reference evidence="4" key="2">
    <citation type="submission" date="2021-01" db="UniProtKB">
        <authorList>
            <consortium name="EnsemblMetazoa"/>
        </authorList>
    </citation>
    <scope>IDENTIFICATION</scope>
</reference>
<dbReference type="EnsemblMetazoa" id="XM_030979646">
    <property type="protein sequence ID" value="XP_030835506"/>
    <property type="gene ID" value="LOC105445090"/>
</dbReference>
<dbReference type="Proteomes" id="UP000007110">
    <property type="component" value="Unassembled WGS sequence"/>
</dbReference>
<keyword evidence="2" id="KW-0472">Membrane</keyword>
<proteinExistence type="predicted"/>
<protein>
    <recommendedName>
        <fullName evidence="3">Saposin B-type domain-containing protein</fullName>
    </recommendedName>
</protein>
<keyword evidence="1" id="KW-1015">Disulfide bond</keyword>
<dbReference type="InterPro" id="IPR008139">
    <property type="entry name" value="SaposinB_dom"/>
</dbReference>
<dbReference type="KEGG" id="spu:105445090"/>
<feature type="transmembrane region" description="Helical" evidence="2">
    <location>
        <begin position="61"/>
        <end position="87"/>
    </location>
</feature>
<evidence type="ECO:0000259" key="3">
    <source>
        <dbReference type="PROSITE" id="PS50015"/>
    </source>
</evidence>
<dbReference type="InParanoid" id="A0A7M7NEJ9"/>
<dbReference type="OMA" id="ETDAYMK"/>
<name>A0A7M7NEJ9_STRPU</name>
<sequence length="220" mass="23861">MCSDFADAKDLLSDALQTSKTICEELGFCRPPSPPRSSSQGLVPISNHRQNLDRVAEVAPIVAGGFAVAFLAWMYAALPALAPLLVFGRRKRDIASTERYTAGIYGEEEDNPFEYMNPTLNPSSNLPEETDAYMKQAASSLKCELCKLGIAIDSSNATLLRTGQDGAPMRKLLCRSLPGKGDQRKCMTVLRQASEILLQILGSILDSLETCEGLKSCRVG</sequence>
<evidence type="ECO:0000256" key="2">
    <source>
        <dbReference type="SAM" id="Phobius"/>
    </source>
</evidence>
<keyword evidence="5" id="KW-1185">Reference proteome</keyword>
<dbReference type="PROSITE" id="PS50015">
    <property type="entry name" value="SAP_B"/>
    <property type="match status" value="1"/>
</dbReference>
<dbReference type="RefSeq" id="XP_030835506.1">
    <property type="nucleotide sequence ID" value="XM_030979646.1"/>
</dbReference>
<evidence type="ECO:0000313" key="5">
    <source>
        <dbReference type="Proteomes" id="UP000007110"/>
    </source>
</evidence>
<evidence type="ECO:0000313" key="4">
    <source>
        <dbReference type="EnsemblMetazoa" id="XP_030835506"/>
    </source>
</evidence>
<reference evidence="5" key="1">
    <citation type="submission" date="2015-02" db="EMBL/GenBank/DDBJ databases">
        <title>Genome sequencing for Strongylocentrotus purpuratus.</title>
        <authorList>
            <person name="Murali S."/>
            <person name="Liu Y."/>
            <person name="Vee V."/>
            <person name="English A."/>
            <person name="Wang M."/>
            <person name="Skinner E."/>
            <person name="Han Y."/>
            <person name="Muzny D.M."/>
            <person name="Worley K.C."/>
            <person name="Gibbs R.A."/>
        </authorList>
    </citation>
    <scope>NUCLEOTIDE SEQUENCE</scope>
</reference>
<dbReference type="AlphaFoldDB" id="A0A7M7NEJ9"/>